<dbReference type="RefSeq" id="WP_282335572.1">
    <property type="nucleotide sequence ID" value="NZ_JASBRG010000007.1"/>
</dbReference>
<gene>
    <name evidence="1" type="ORF">QJ048_16830</name>
</gene>
<organism evidence="1 2">
    <name type="scientific">Pinibacter soli</name>
    <dbReference type="NCBI Taxonomy" id="3044211"/>
    <lineage>
        <taxon>Bacteria</taxon>
        <taxon>Pseudomonadati</taxon>
        <taxon>Bacteroidota</taxon>
        <taxon>Chitinophagia</taxon>
        <taxon>Chitinophagales</taxon>
        <taxon>Chitinophagaceae</taxon>
        <taxon>Pinibacter</taxon>
    </lineage>
</organism>
<protein>
    <submittedName>
        <fullName evidence="1">Uncharacterized protein</fullName>
    </submittedName>
</protein>
<name>A0ABT6RFX0_9BACT</name>
<sequence>MKRFILAATLFSSLKLSAQEKPLFDTTKVDANTKLIGYYPLYDKQKTYQYLNFIIEDSATIKKALATLTLGKEVSNVIGNPDFHITMVQNSFQIDFSFVNPPLNCALQKGHSYAFDIDKVKELADKYPFDYKSEEKKFNTREEYDEYLKLQRENKSFLFCYSPSFKYEGSFEIQFPNNETFSSPKAISDYLKPSIEKIVSKDDYSIKYYLSEKNKKYQDQYTMTIDGSKKLFDELQPDHLKKQNWKPSVATGTFFYRID</sequence>
<comment type="caution">
    <text evidence="1">The sequence shown here is derived from an EMBL/GenBank/DDBJ whole genome shotgun (WGS) entry which is preliminary data.</text>
</comment>
<dbReference type="Proteomes" id="UP001226434">
    <property type="component" value="Unassembled WGS sequence"/>
</dbReference>
<dbReference type="EMBL" id="JASBRG010000007">
    <property type="protein sequence ID" value="MDI3321462.1"/>
    <property type="molecule type" value="Genomic_DNA"/>
</dbReference>
<evidence type="ECO:0000313" key="2">
    <source>
        <dbReference type="Proteomes" id="UP001226434"/>
    </source>
</evidence>
<keyword evidence="2" id="KW-1185">Reference proteome</keyword>
<evidence type="ECO:0000313" key="1">
    <source>
        <dbReference type="EMBL" id="MDI3321462.1"/>
    </source>
</evidence>
<proteinExistence type="predicted"/>
<reference evidence="1 2" key="1">
    <citation type="submission" date="2023-05" db="EMBL/GenBank/DDBJ databases">
        <title>Genome sequence of Pinibacter sp. MAH-24.</title>
        <authorList>
            <person name="Huq M.A."/>
        </authorList>
    </citation>
    <scope>NUCLEOTIDE SEQUENCE [LARGE SCALE GENOMIC DNA]</scope>
    <source>
        <strain evidence="1 2">MAH-24</strain>
    </source>
</reference>
<accession>A0ABT6RFX0</accession>